<reference evidence="1 2" key="1">
    <citation type="journal article" date="2016" name="Nat. Commun.">
        <title>Thousands of microbial genomes shed light on interconnected biogeochemical processes in an aquifer system.</title>
        <authorList>
            <person name="Anantharaman K."/>
            <person name="Brown C.T."/>
            <person name="Hug L.A."/>
            <person name="Sharon I."/>
            <person name="Castelle C.J."/>
            <person name="Probst A.J."/>
            <person name="Thomas B.C."/>
            <person name="Singh A."/>
            <person name="Wilkins M.J."/>
            <person name="Karaoz U."/>
            <person name="Brodie E.L."/>
            <person name="Williams K.H."/>
            <person name="Hubbard S.S."/>
            <person name="Banfield J.F."/>
        </authorList>
    </citation>
    <scope>NUCLEOTIDE SEQUENCE [LARGE SCALE GENOMIC DNA]</scope>
</reference>
<accession>A0A1F7ICE2</accession>
<name>A0A1F7ICE2_9BACT</name>
<dbReference type="InterPro" id="IPR011856">
    <property type="entry name" value="tRNA_endonuc-like_dom_sf"/>
</dbReference>
<dbReference type="GO" id="GO:0003676">
    <property type="term" value="F:nucleic acid binding"/>
    <property type="evidence" value="ECO:0007669"/>
    <property type="project" value="InterPro"/>
</dbReference>
<dbReference type="Proteomes" id="UP000179270">
    <property type="component" value="Unassembled WGS sequence"/>
</dbReference>
<evidence type="ECO:0000313" key="2">
    <source>
        <dbReference type="Proteomes" id="UP000179270"/>
    </source>
</evidence>
<evidence type="ECO:0000313" key="1">
    <source>
        <dbReference type="EMBL" id="OGK41020.1"/>
    </source>
</evidence>
<comment type="caution">
    <text evidence="1">The sequence shown here is derived from an EMBL/GenBank/DDBJ whole genome shotgun (WGS) entry which is preliminary data.</text>
</comment>
<proteinExistence type="predicted"/>
<evidence type="ECO:0008006" key="3">
    <source>
        <dbReference type="Google" id="ProtNLM"/>
    </source>
</evidence>
<dbReference type="STRING" id="1802055.A3A74_01445"/>
<protein>
    <recommendedName>
        <fullName evidence="3">Aspartate ammonia-lyase</fullName>
    </recommendedName>
</protein>
<dbReference type="Gene3D" id="3.40.1350.10">
    <property type="match status" value="1"/>
</dbReference>
<sequence length="167" mass="19078">MAQNKTESTIVGASGEFFVAAEISKRGAVATLTIKNTPKIDIIATNLKNGSVAHIQVKTRSKGNKQGWKLTDKVEQRSDIKNHFYAFVNIREDFEVPDFYIIPYNEFVDFIVAKHKKWLSMKGRGGTPHKDNAIRNFKPDKTKLPFYEPDVELGKKYKDKWNILGIF</sequence>
<gene>
    <name evidence="1" type="ORF">A3A74_01445</name>
</gene>
<organism evidence="1 2">
    <name type="scientific">Candidatus Roizmanbacteria bacterium RIFCSPLOWO2_01_FULL_35_13</name>
    <dbReference type="NCBI Taxonomy" id="1802055"/>
    <lineage>
        <taxon>Bacteria</taxon>
        <taxon>Candidatus Roizmaniibacteriota</taxon>
    </lineage>
</organism>
<dbReference type="EMBL" id="MGAF01000023">
    <property type="protein sequence ID" value="OGK41020.1"/>
    <property type="molecule type" value="Genomic_DNA"/>
</dbReference>
<dbReference type="AlphaFoldDB" id="A0A1F7ICE2"/>